<accession>A0AA40F275</accession>
<keyword evidence="2" id="KW-0732">Signal</keyword>
<keyword evidence="4" id="KW-1185">Reference proteome</keyword>
<evidence type="ECO:0008006" key="5">
    <source>
        <dbReference type="Google" id="ProtNLM"/>
    </source>
</evidence>
<name>A0AA40F275_9PEZI</name>
<evidence type="ECO:0000256" key="2">
    <source>
        <dbReference type="SAM" id="SignalP"/>
    </source>
</evidence>
<comment type="caution">
    <text evidence="3">The sequence shown here is derived from an EMBL/GenBank/DDBJ whole genome shotgun (WGS) entry which is preliminary data.</text>
</comment>
<gene>
    <name evidence="3" type="ORF">B0T18DRAFT_112337</name>
</gene>
<evidence type="ECO:0000313" key="4">
    <source>
        <dbReference type="Proteomes" id="UP001172155"/>
    </source>
</evidence>
<evidence type="ECO:0000313" key="3">
    <source>
        <dbReference type="EMBL" id="KAK0749649.1"/>
    </source>
</evidence>
<dbReference type="Proteomes" id="UP001172155">
    <property type="component" value="Unassembled WGS sequence"/>
</dbReference>
<reference evidence="3" key="1">
    <citation type="submission" date="2023-06" db="EMBL/GenBank/DDBJ databases">
        <title>Genome-scale phylogeny and comparative genomics of the fungal order Sordariales.</title>
        <authorList>
            <consortium name="Lawrence Berkeley National Laboratory"/>
            <person name="Hensen N."/>
            <person name="Bonometti L."/>
            <person name="Westerberg I."/>
            <person name="Brannstrom I.O."/>
            <person name="Guillou S."/>
            <person name="Cros-Aarteil S."/>
            <person name="Calhoun S."/>
            <person name="Haridas S."/>
            <person name="Kuo A."/>
            <person name="Mondo S."/>
            <person name="Pangilinan J."/>
            <person name="Riley R."/>
            <person name="LaButti K."/>
            <person name="Andreopoulos B."/>
            <person name="Lipzen A."/>
            <person name="Chen C."/>
            <person name="Yanf M."/>
            <person name="Daum C."/>
            <person name="Ng V."/>
            <person name="Clum A."/>
            <person name="Steindorff A."/>
            <person name="Ohm R."/>
            <person name="Martin F."/>
            <person name="Silar P."/>
            <person name="Natvig D."/>
            <person name="Lalanne C."/>
            <person name="Gautier V."/>
            <person name="Ament-velasquez S.L."/>
            <person name="Kruys A."/>
            <person name="Hutchinson M.I."/>
            <person name="Powell A.J."/>
            <person name="Barry K."/>
            <person name="Miller A.N."/>
            <person name="Grigoriev I.V."/>
            <person name="Debuchy R."/>
            <person name="Gladieux P."/>
            <person name="Thoren M.H."/>
            <person name="Johannesson H."/>
        </authorList>
    </citation>
    <scope>NUCLEOTIDE SEQUENCE</scope>
    <source>
        <strain evidence="3">SMH3187-1</strain>
    </source>
</reference>
<dbReference type="EMBL" id="JAUKUD010000003">
    <property type="protein sequence ID" value="KAK0749649.1"/>
    <property type="molecule type" value="Genomic_DNA"/>
</dbReference>
<dbReference type="AlphaFoldDB" id="A0AA40F275"/>
<feature type="region of interest" description="Disordered" evidence="1">
    <location>
        <begin position="46"/>
        <end position="71"/>
    </location>
</feature>
<sequence length="120" mass="13579">MTHASTAAVLLTLDSRCVWTIWAFDVQRNHGSDTTRKRHRFLIQIFTPHPQEARPPPQGSEGPMRGDQHRGLRGTEHSVRLIFQLGRCDKPCEPAVEPTPRFRGPIPPLCSPRKCPNHGE</sequence>
<feature type="signal peptide" evidence="2">
    <location>
        <begin position="1"/>
        <end position="23"/>
    </location>
</feature>
<proteinExistence type="predicted"/>
<feature type="chain" id="PRO_5041212426" description="Secreted protein" evidence="2">
    <location>
        <begin position="24"/>
        <end position="120"/>
    </location>
</feature>
<organism evidence="3 4">
    <name type="scientific">Schizothecium vesticola</name>
    <dbReference type="NCBI Taxonomy" id="314040"/>
    <lineage>
        <taxon>Eukaryota</taxon>
        <taxon>Fungi</taxon>
        <taxon>Dikarya</taxon>
        <taxon>Ascomycota</taxon>
        <taxon>Pezizomycotina</taxon>
        <taxon>Sordariomycetes</taxon>
        <taxon>Sordariomycetidae</taxon>
        <taxon>Sordariales</taxon>
        <taxon>Schizotheciaceae</taxon>
        <taxon>Schizothecium</taxon>
    </lineage>
</organism>
<protein>
    <recommendedName>
        <fullName evidence="5">Secreted protein</fullName>
    </recommendedName>
</protein>
<feature type="region of interest" description="Disordered" evidence="1">
    <location>
        <begin position="96"/>
        <end position="120"/>
    </location>
</feature>
<evidence type="ECO:0000256" key="1">
    <source>
        <dbReference type="SAM" id="MobiDB-lite"/>
    </source>
</evidence>